<keyword evidence="2" id="KW-1185">Reference proteome</keyword>
<evidence type="ECO:0000313" key="2">
    <source>
        <dbReference type="Proteomes" id="UP000299102"/>
    </source>
</evidence>
<organism evidence="1 2">
    <name type="scientific">Eumeta variegata</name>
    <name type="common">Bagworm moth</name>
    <name type="synonym">Eumeta japonica</name>
    <dbReference type="NCBI Taxonomy" id="151549"/>
    <lineage>
        <taxon>Eukaryota</taxon>
        <taxon>Metazoa</taxon>
        <taxon>Ecdysozoa</taxon>
        <taxon>Arthropoda</taxon>
        <taxon>Hexapoda</taxon>
        <taxon>Insecta</taxon>
        <taxon>Pterygota</taxon>
        <taxon>Neoptera</taxon>
        <taxon>Endopterygota</taxon>
        <taxon>Lepidoptera</taxon>
        <taxon>Glossata</taxon>
        <taxon>Ditrysia</taxon>
        <taxon>Tineoidea</taxon>
        <taxon>Psychidae</taxon>
        <taxon>Oiketicinae</taxon>
        <taxon>Eumeta</taxon>
    </lineage>
</organism>
<comment type="caution">
    <text evidence="1">The sequence shown here is derived from an EMBL/GenBank/DDBJ whole genome shotgun (WGS) entry which is preliminary data.</text>
</comment>
<dbReference type="Proteomes" id="UP000299102">
    <property type="component" value="Unassembled WGS sequence"/>
</dbReference>
<dbReference type="EMBL" id="BGZK01000357">
    <property type="protein sequence ID" value="GBP38969.1"/>
    <property type="molecule type" value="Genomic_DNA"/>
</dbReference>
<protein>
    <submittedName>
        <fullName evidence="1">Uncharacterized protein</fullName>
    </submittedName>
</protein>
<accession>A0A4C1VK34</accession>
<evidence type="ECO:0000313" key="1">
    <source>
        <dbReference type="EMBL" id="GBP38969.1"/>
    </source>
</evidence>
<sequence length="149" mass="16885">MFINDDIDASVTIVDVLHVLEDCDMFLREHAALEAEFGVRISGRHFPEILDDAHKKAHVVTSESTGCVGHELAITVRQSRVKDQRALSGVDVQSVCRLNFRNTRHFALRPRDEYPPDKTASRFDSAATAGHKKVRLTLSLWLHREINLK</sequence>
<name>A0A4C1VK34_EUMVA</name>
<dbReference type="AlphaFoldDB" id="A0A4C1VK34"/>
<reference evidence="1 2" key="1">
    <citation type="journal article" date="2019" name="Commun. Biol.">
        <title>The bagworm genome reveals a unique fibroin gene that provides high tensile strength.</title>
        <authorList>
            <person name="Kono N."/>
            <person name="Nakamura H."/>
            <person name="Ohtoshi R."/>
            <person name="Tomita M."/>
            <person name="Numata K."/>
            <person name="Arakawa K."/>
        </authorList>
    </citation>
    <scope>NUCLEOTIDE SEQUENCE [LARGE SCALE GENOMIC DNA]</scope>
</reference>
<proteinExistence type="predicted"/>
<gene>
    <name evidence="1" type="ORF">EVAR_95588_1</name>
</gene>